<feature type="region of interest" description="Disordered" evidence="1">
    <location>
        <begin position="191"/>
        <end position="218"/>
    </location>
</feature>
<reference evidence="2 3" key="1">
    <citation type="submission" date="2024-09" db="EMBL/GenBank/DDBJ databases">
        <authorList>
            <person name="Salinas-Garcia M.A."/>
            <person name="Prieme A."/>
        </authorList>
    </citation>
    <scope>NUCLEOTIDE SEQUENCE [LARGE SCALE GENOMIC DNA]</scope>
    <source>
        <strain evidence="2 3">DSM 21081</strain>
    </source>
</reference>
<proteinExistence type="predicted"/>
<dbReference type="RefSeq" id="WP_373972156.1">
    <property type="nucleotide sequence ID" value="NZ_JBHDLJ010000007.1"/>
</dbReference>
<gene>
    <name evidence="2" type="ORF">ACETWP_10325</name>
</gene>
<feature type="compositionally biased region" description="Gly residues" evidence="1">
    <location>
        <begin position="208"/>
        <end position="218"/>
    </location>
</feature>
<dbReference type="Pfam" id="PF13376">
    <property type="entry name" value="OmdA"/>
    <property type="match status" value="1"/>
</dbReference>
<comment type="caution">
    <text evidence="2">The sequence shown here is derived from an EMBL/GenBank/DDBJ whole genome shotgun (WGS) entry which is preliminary data.</text>
</comment>
<sequence>MATELPELLVPDAASWRAWLDEHHADSPGVRLVLRKKGGDVAAPDYGEAVDEALCFGWIDGQLGTRDAGSYRLRFTPRRAASAWSARNVERVARLTEAGRMRAAGLAAVDAARADGRWGAAYAGAASAEPPPAFLAALEASPPAKEAYARLNAANRYAVYYRLQSVRREETRERKIVEFVAMLARGEAPYAQPGFSEAPKRGSRRGPAAGGEPAGSGA</sequence>
<accession>A0ABV4URV7</accession>
<keyword evidence="3" id="KW-1185">Reference proteome</keyword>
<evidence type="ECO:0000256" key="1">
    <source>
        <dbReference type="SAM" id="MobiDB-lite"/>
    </source>
</evidence>
<name>A0ABV4URV7_9MICC</name>
<dbReference type="EMBL" id="JBHDLJ010000007">
    <property type="protein sequence ID" value="MFB0834982.1"/>
    <property type="molecule type" value="Genomic_DNA"/>
</dbReference>
<evidence type="ECO:0000313" key="2">
    <source>
        <dbReference type="EMBL" id="MFB0834982.1"/>
    </source>
</evidence>
<protein>
    <submittedName>
        <fullName evidence="2">YdeI family protein</fullName>
    </submittedName>
</protein>
<dbReference type="Proteomes" id="UP001575652">
    <property type="component" value="Unassembled WGS sequence"/>
</dbReference>
<evidence type="ECO:0000313" key="3">
    <source>
        <dbReference type="Proteomes" id="UP001575652"/>
    </source>
</evidence>
<organism evidence="2 3">
    <name type="scientific">Arthrobacter halodurans</name>
    <dbReference type="NCBI Taxonomy" id="516699"/>
    <lineage>
        <taxon>Bacteria</taxon>
        <taxon>Bacillati</taxon>
        <taxon>Actinomycetota</taxon>
        <taxon>Actinomycetes</taxon>
        <taxon>Micrococcales</taxon>
        <taxon>Micrococcaceae</taxon>
        <taxon>Arthrobacter</taxon>
    </lineage>
</organism>